<keyword evidence="1" id="KW-1133">Transmembrane helix</keyword>
<keyword evidence="3" id="KW-1185">Reference proteome</keyword>
<dbReference type="PROSITE" id="PS51257">
    <property type="entry name" value="PROKAR_LIPOPROTEIN"/>
    <property type="match status" value="1"/>
</dbReference>
<sequence length="67" mass="7881">MVLDFKIYPLYMVAGSSCFYLTCTISLRWSEHLSQFSYVSIIHLFVSWTSGMVHFNCLLSQYPIIEY</sequence>
<dbReference type="EnsemblPlants" id="KQK94616">
    <property type="protein sequence ID" value="KQK94616"/>
    <property type="gene ID" value="SETIT_028535mg"/>
</dbReference>
<feature type="transmembrane region" description="Helical" evidence="1">
    <location>
        <begin position="36"/>
        <end position="59"/>
    </location>
</feature>
<keyword evidence="1" id="KW-0812">Transmembrane</keyword>
<evidence type="ECO:0000256" key="1">
    <source>
        <dbReference type="SAM" id="Phobius"/>
    </source>
</evidence>
<dbReference type="Gramene" id="KQK94616">
    <property type="protein sequence ID" value="KQK94616"/>
    <property type="gene ID" value="SETIT_028535mg"/>
</dbReference>
<dbReference type="AlphaFoldDB" id="K3ZPK5"/>
<protein>
    <submittedName>
        <fullName evidence="2">Uncharacterized protein</fullName>
    </submittedName>
</protein>
<name>K3ZPK5_SETIT</name>
<feature type="transmembrane region" description="Helical" evidence="1">
    <location>
        <begin position="7"/>
        <end position="30"/>
    </location>
</feature>
<reference evidence="2" key="2">
    <citation type="submission" date="2018-08" db="UniProtKB">
        <authorList>
            <consortium name="EnsemblPlants"/>
        </authorList>
    </citation>
    <scope>IDENTIFICATION</scope>
    <source>
        <strain evidence="2">Yugu1</strain>
    </source>
</reference>
<evidence type="ECO:0000313" key="3">
    <source>
        <dbReference type="Proteomes" id="UP000004995"/>
    </source>
</evidence>
<reference evidence="3" key="1">
    <citation type="journal article" date="2012" name="Nat. Biotechnol.">
        <title>Reference genome sequence of the model plant Setaria.</title>
        <authorList>
            <person name="Bennetzen J.L."/>
            <person name="Schmutz J."/>
            <person name="Wang H."/>
            <person name="Percifield R."/>
            <person name="Hawkins J."/>
            <person name="Pontaroli A.C."/>
            <person name="Estep M."/>
            <person name="Feng L."/>
            <person name="Vaughn J.N."/>
            <person name="Grimwood J."/>
            <person name="Jenkins J."/>
            <person name="Barry K."/>
            <person name="Lindquist E."/>
            <person name="Hellsten U."/>
            <person name="Deshpande S."/>
            <person name="Wang X."/>
            <person name="Wu X."/>
            <person name="Mitros T."/>
            <person name="Triplett J."/>
            <person name="Yang X."/>
            <person name="Ye C.Y."/>
            <person name="Mauro-Herrera M."/>
            <person name="Wang L."/>
            <person name="Li P."/>
            <person name="Sharma M."/>
            <person name="Sharma R."/>
            <person name="Ronald P.C."/>
            <person name="Panaud O."/>
            <person name="Kellogg E.A."/>
            <person name="Brutnell T.P."/>
            <person name="Doust A.N."/>
            <person name="Tuskan G.A."/>
            <person name="Rokhsar D."/>
            <person name="Devos K.M."/>
        </authorList>
    </citation>
    <scope>NUCLEOTIDE SEQUENCE [LARGE SCALE GENOMIC DNA]</scope>
    <source>
        <strain evidence="3">cv. Yugu1</strain>
    </source>
</reference>
<dbReference type="HOGENOM" id="CLU_2817319_0_0_1"/>
<dbReference type="Proteomes" id="UP000004995">
    <property type="component" value="Unassembled WGS sequence"/>
</dbReference>
<dbReference type="EMBL" id="AGNK02004941">
    <property type="status" value="NOT_ANNOTATED_CDS"/>
    <property type="molecule type" value="Genomic_DNA"/>
</dbReference>
<organism evidence="2 3">
    <name type="scientific">Setaria italica</name>
    <name type="common">Foxtail millet</name>
    <name type="synonym">Panicum italicum</name>
    <dbReference type="NCBI Taxonomy" id="4555"/>
    <lineage>
        <taxon>Eukaryota</taxon>
        <taxon>Viridiplantae</taxon>
        <taxon>Streptophyta</taxon>
        <taxon>Embryophyta</taxon>
        <taxon>Tracheophyta</taxon>
        <taxon>Spermatophyta</taxon>
        <taxon>Magnoliopsida</taxon>
        <taxon>Liliopsida</taxon>
        <taxon>Poales</taxon>
        <taxon>Poaceae</taxon>
        <taxon>PACMAD clade</taxon>
        <taxon>Panicoideae</taxon>
        <taxon>Panicodae</taxon>
        <taxon>Paniceae</taxon>
        <taxon>Cenchrinae</taxon>
        <taxon>Setaria</taxon>
    </lineage>
</organism>
<accession>K3ZPK5</accession>
<proteinExistence type="predicted"/>
<keyword evidence="1" id="KW-0472">Membrane</keyword>
<evidence type="ECO:0000313" key="2">
    <source>
        <dbReference type="EnsemblPlants" id="KQK94616"/>
    </source>
</evidence>
<dbReference type="InParanoid" id="K3ZPK5"/>